<protein>
    <recommendedName>
        <fullName evidence="3">DUF4123 domain-containing protein</fullName>
    </recommendedName>
</protein>
<accession>A0ABP9MUA3</accession>
<evidence type="ECO:0008006" key="3">
    <source>
        <dbReference type="Google" id="ProtNLM"/>
    </source>
</evidence>
<dbReference type="Proteomes" id="UP001500631">
    <property type="component" value="Unassembled WGS sequence"/>
</dbReference>
<proteinExistence type="predicted"/>
<dbReference type="RefSeq" id="WP_077926295.1">
    <property type="nucleotide sequence ID" value="NZ_BAABKE010000006.1"/>
</dbReference>
<reference evidence="2" key="1">
    <citation type="journal article" date="2019" name="Int. J. Syst. Evol. Microbiol.">
        <title>The Global Catalogue of Microorganisms (GCM) 10K type strain sequencing project: providing services to taxonomists for standard genome sequencing and annotation.</title>
        <authorList>
            <consortium name="The Broad Institute Genomics Platform"/>
            <consortium name="The Broad Institute Genome Sequencing Center for Infectious Disease"/>
            <person name="Wu L."/>
            <person name="Ma J."/>
        </authorList>
    </citation>
    <scope>NUCLEOTIDE SEQUENCE [LARGE SCALE GENOMIC DNA]</scope>
    <source>
        <strain evidence="2">JCM 18424</strain>
    </source>
</reference>
<gene>
    <name evidence="1" type="ORF">GCM10023338_18450</name>
</gene>
<organism evidence="1 2">
    <name type="scientific">Wohlfahrtiimonas larvae</name>
    <dbReference type="NCBI Taxonomy" id="1157986"/>
    <lineage>
        <taxon>Bacteria</taxon>
        <taxon>Pseudomonadati</taxon>
        <taxon>Pseudomonadota</taxon>
        <taxon>Gammaproteobacteria</taxon>
        <taxon>Cardiobacteriales</taxon>
        <taxon>Ignatzschineriaceae</taxon>
        <taxon>Wohlfahrtiimonas</taxon>
    </lineage>
</organism>
<dbReference type="EMBL" id="BAABKE010000006">
    <property type="protein sequence ID" value="GAA5101882.1"/>
    <property type="molecule type" value="Genomic_DNA"/>
</dbReference>
<comment type="caution">
    <text evidence="1">The sequence shown here is derived from an EMBL/GenBank/DDBJ whole genome shotgun (WGS) entry which is preliminary data.</text>
</comment>
<keyword evidence="2" id="KW-1185">Reference proteome</keyword>
<name>A0ABP9MUA3_9GAMM</name>
<sequence>MDIVILFAPNFPELAEQFSSLNAQKVTVIEQDHDIYPLVEKHKLVSVSYETWSFVCMNIENCFDDNFTQKLKKLSKNHELYMFAVNDSVNGLWFEQYKNGQLTRHWMEVDLEIEGNMGEYLPAEHVLNYPFIDEPYEDVGQELLYEMIYEITGFDITETF</sequence>
<evidence type="ECO:0000313" key="1">
    <source>
        <dbReference type="EMBL" id="GAA5101882.1"/>
    </source>
</evidence>
<evidence type="ECO:0000313" key="2">
    <source>
        <dbReference type="Proteomes" id="UP001500631"/>
    </source>
</evidence>